<protein>
    <recommendedName>
        <fullName evidence="3">Carboxylic ester hydrolase</fullName>
        <ecNumber evidence="3">3.1.1.-</ecNumber>
    </recommendedName>
</protein>
<dbReference type="Proteomes" id="UP001296104">
    <property type="component" value="Unassembled WGS sequence"/>
</dbReference>
<dbReference type="AlphaFoldDB" id="A0AAI8YX47"/>
<keyword evidence="2 3" id="KW-0378">Hydrolase</keyword>
<proteinExistence type="inferred from homology"/>
<dbReference type="InterPro" id="IPR029058">
    <property type="entry name" value="AB_hydrolase_fold"/>
</dbReference>
<accession>A0AAI8YX47</accession>
<feature type="domain" description="Carboxylesterase type B" evidence="4">
    <location>
        <begin position="49"/>
        <end position="555"/>
    </location>
</feature>
<dbReference type="PANTHER" id="PTHR11559">
    <property type="entry name" value="CARBOXYLESTERASE"/>
    <property type="match status" value="1"/>
</dbReference>
<dbReference type="EMBL" id="CAVMBE010000017">
    <property type="protein sequence ID" value="CAK3971205.1"/>
    <property type="molecule type" value="Genomic_DNA"/>
</dbReference>
<evidence type="ECO:0000256" key="2">
    <source>
        <dbReference type="ARBA" id="ARBA00022801"/>
    </source>
</evidence>
<comment type="similarity">
    <text evidence="1 3">Belongs to the type-B carboxylesterase/lipase family.</text>
</comment>
<feature type="signal peptide" evidence="3">
    <location>
        <begin position="1"/>
        <end position="21"/>
    </location>
</feature>
<dbReference type="PROSITE" id="PS00122">
    <property type="entry name" value="CARBOXYLESTERASE_B_1"/>
    <property type="match status" value="1"/>
</dbReference>
<sequence>MPLLAKAAALAVLLLTSNILASPSPVEARDALPTVDLGYNIQRATLYNETGQYYNFSNIRYAQSPTGDLRFRAPKLPLKDRSQVFTGETNRICPQADPAWLATAELFIPRYYQGETSFTPADFNTSAATSALPAQDPATTEDCLFLDVHVPKGIYDQRDKKKSPVLVQIYGGGYTAGDKRSVGNPAGLLQRSQNNNNTGLIYVSLNYRLGAFGWLAGPTFQSDGTANAGLYDQRMALEWVRDNIAKFGGDPGRITVFGESAGGGSVMHQITAFGGAPAPFQQAIPQSPGFAPMASTAQQEQVFNAYLALLNVTSIKQARKLPYQALQTANIKQVGLQSAYGLFTYGPVVDGIFAPSLPGQLLGRGQFAKNVKLMVGHNANEGLLFTSPFVQNSTDFENQILSVVPSIAAFPATVQYIANTLYPPVFDGSQAEAYTNPIARTAAAVAEATFVCNAFYLDKAFHNQTYSYLFAVPPAVHGEDVAYTFFNGPNSAVTAPSVALALQEYITHFAEFGYPSEKGVPFFPLYGGNASVQVLNVSSIRQARDDAANERCNWWQKALYY</sequence>
<dbReference type="Pfam" id="PF00135">
    <property type="entry name" value="COesterase"/>
    <property type="match status" value="1"/>
</dbReference>
<evidence type="ECO:0000313" key="6">
    <source>
        <dbReference type="Proteomes" id="UP001296104"/>
    </source>
</evidence>
<name>A0AAI8YX47_9PEZI</name>
<dbReference type="InterPro" id="IPR002018">
    <property type="entry name" value="CarbesteraseB"/>
</dbReference>
<reference evidence="5" key="1">
    <citation type="submission" date="2023-11" db="EMBL/GenBank/DDBJ databases">
        <authorList>
            <person name="Alioto T."/>
            <person name="Alioto T."/>
            <person name="Gomez Garrido J."/>
        </authorList>
    </citation>
    <scope>NUCLEOTIDE SEQUENCE</scope>
</reference>
<comment type="caution">
    <text evidence="5">The sequence shown here is derived from an EMBL/GenBank/DDBJ whole genome shotgun (WGS) entry which is preliminary data.</text>
</comment>
<dbReference type="GO" id="GO:0016787">
    <property type="term" value="F:hydrolase activity"/>
    <property type="evidence" value="ECO:0007669"/>
    <property type="project" value="UniProtKB-KW"/>
</dbReference>
<evidence type="ECO:0000256" key="3">
    <source>
        <dbReference type="RuleBase" id="RU361235"/>
    </source>
</evidence>
<evidence type="ECO:0000313" key="5">
    <source>
        <dbReference type="EMBL" id="CAK3971205.1"/>
    </source>
</evidence>
<gene>
    <name evidence="5" type="ORF">LECACI_7A003595</name>
</gene>
<evidence type="ECO:0000256" key="1">
    <source>
        <dbReference type="ARBA" id="ARBA00005964"/>
    </source>
</evidence>
<dbReference type="EC" id="3.1.1.-" evidence="3"/>
<dbReference type="InterPro" id="IPR019826">
    <property type="entry name" value="Carboxylesterase_B_AS"/>
</dbReference>
<dbReference type="Gene3D" id="3.40.50.1820">
    <property type="entry name" value="alpha/beta hydrolase"/>
    <property type="match status" value="1"/>
</dbReference>
<dbReference type="InterPro" id="IPR050309">
    <property type="entry name" value="Type-B_Carboxylest/Lipase"/>
</dbReference>
<organism evidence="5 6">
    <name type="scientific">Lecanosticta acicola</name>
    <dbReference type="NCBI Taxonomy" id="111012"/>
    <lineage>
        <taxon>Eukaryota</taxon>
        <taxon>Fungi</taxon>
        <taxon>Dikarya</taxon>
        <taxon>Ascomycota</taxon>
        <taxon>Pezizomycotina</taxon>
        <taxon>Dothideomycetes</taxon>
        <taxon>Dothideomycetidae</taxon>
        <taxon>Mycosphaerellales</taxon>
        <taxon>Mycosphaerellaceae</taxon>
        <taxon>Lecanosticta</taxon>
    </lineage>
</organism>
<dbReference type="SUPFAM" id="SSF53474">
    <property type="entry name" value="alpha/beta-Hydrolases"/>
    <property type="match status" value="1"/>
</dbReference>
<feature type="chain" id="PRO_5042314817" description="Carboxylic ester hydrolase" evidence="3">
    <location>
        <begin position="22"/>
        <end position="561"/>
    </location>
</feature>
<evidence type="ECO:0000259" key="4">
    <source>
        <dbReference type="Pfam" id="PF00135"/>
    </source>
</evidence>
<keyword evidence="6" id="KW-1185">Reference proteome</keyword>
<keyword evidence="3" id="KW-0732">Signal</keyword>